<dbReference type="InterPro" id="IPR000014">
    <property type="entry name" value="PAS"/>
</dbReference>
<dbReference type="PANTHER" id="PTHR32071">
    <property type="entry name" value="TRANSCRIPTIONAL REGULATORY PROTEIN"/>
    <property type="match status" value="1"/>
</dbReference>
<dbReference type="InterPro" id="IPR025944">
    <property type="entry name" value="Sigma_54_int_dom_CS"/>
</dbReference>
<reference evidence="10" key="1">
    <citation type="journal article" date="2019" name="Int. J. Syst. Evol. Microbiol.">
        <title>The Global Catalogue of Microorganisms (GCM) 10K type strain sequencing project: providing services to taxonomists for standard genome sequencing and annotation.</title>
        <authorList>
            <consortium name="The Broad Institute Genomics Platform"/>
            <consortium name="The Broad Institute Genome Sequencing Center for Infectious Disease"/>
            <person name="Wu L."/>
            <person name="Ma J."/>
        </authorList>
    </citation>
    <scope>NUCLEOTIDE SEQUENCE [LARGE SCALE GENOMIC DNA]</scope>
    <source>
        <strain evidence="10">TISTR 1535</strain>
    </source>
</reference>
<dbReference type="SUPFAM" id="SSF52540">
    <property type="entry name" value="P-loop containing nucleoside triphosphate hydrolases"/>
    <property type="match status" value="1"/>
</dbReference>
<dbReference type="SMART" id="SM00091">
    <property type="entry name" value="PAS"/>
    <property type="match status" value="1"/>
</dbReference>
<sequence length="454" mass="51706">MANGWHGDDFLEINKETLEKIVNHSSDEIFVLDADKRIVFVNQKCEEHYGVKPGDVVGKNNAELVEKGYWTPSLVDIVFEKKQPITIQQSTFIKSELITTAVPILNRENDIELVVCTSQELQRFKTLEITSESISQQNNEPEHNLIFTSEKMRYLIKQAKKAAAVNSTVLIQGESGTGKGLIANLIHQQSHRQNNEFLTINCAAIPEDLLESELFGYTSGAFTGARNTGKKGLIESANHGTVFLDEIGDMPLKLQPKLLQLIQDQEFIPVGGHETKKVDVRILAATNNKLDQLVAERKFREDLYYRLNVIELEVPSLRERPEDITPLIHYFLNIFNKKHKGSRLISNEAMNLLSSYSWPGNIRQLQNIIERSVIMAESIIRTEDLPPFIRHHQHPMVQAPVLYHLDQALEEIEKDMVLRSYQRYTSTRKVASDLGISQTRASKLINKYKGYLST</sequence>
<evidence type="ECO:0000256" key="2">
    <source>
        <dbReference type="ARBA" id="ARBA00022797"/>
    </source>
</evidence>
<dbReference type="PROSITE" id="PS00675">
    <property type="entry name" value="SIGMA54_INTERACT_1"/>
    <property type="match status" value="1"/>
</dbReference>
<feature type="domain" description="Sigma-54 factor interaction" evidence="7">
    <location>
        <begin position="145"/>
        <end position="374"/>
    </location>
</feature>
<dbReference type="InterPro" id="IPR035965">
    <property type="entry name" value="PAS-like_dom_sf"/>
</dbReference>
<dbReference type="PROSITE" id="PS50112">
    <property type="entry name" value="PAS"/>
    <property type="match status" value="1"/>
</dbReference>
<dbReference type="Gene3D" id="1.10.8.60">
    <property type="match status" value="1"/>
</dbReference>
<feature type="domain" description="PAS" evidence="8">
    <location>
        <begin position="14"/>
        <end position="60"/>
    </location>
</feature>
<dbReference type="SUPFAM" id="SSF55785">
    <property type="entry name" value="PYP-like sensor domain (PAS domain)"/>
    <property type="match status" value="1"/>
</dbReference>
<dbReference type="Gene3D" id="3.30.450.20">
    <property type="entry name" value="PAS domain"/>
    <property type="match status" value="1"/>
</dbReference>
<evidence type="ECO:0000256" key="4">
    <source>
        <dbReference type="ARBA" id="ARBA00023015"/>
    </source>
</evidence>
<dbReference type="InterPro" id="IPR058031">
    <property type="entry name" value="AAA_lid_NorR"/>
</dbReference>
<dbReference type="CDD" id="cd00009">
    <property type="entry name" value="AAA"/>
    <property type="match status" value="1"/>
</dbReference>
<organism evidence="9 10">
    <name type="scientific">Lentibacillus juripiscarius</name>
    <dbReference type="NCBI Taxonomy" id="257446"/>
    <lineage>
        <taxon>Bacteria</taxon>
        <taxon>Bacillati</taxon>
        <taxon>Bacillota</taxon>
        <taxon>Bacilli</taxon>
        <taxon>Bacillales</taxon>
        <taxon>Bacillaceae</taxon>
        <taxon>Lentibacillus</taxon>
    </lineage>
</organism>
<accession>A0ABW5V739</accession>
<protein>
    <recommendedName>
        <fullName evidence="6">HTH-type transcriptional regulatory protein TyrR</fullName>
    </recommendedName>
</protein>
<comment type="caution">
    <text evidence="9">The sequence shown here is derived from an EMBL/GenBank/DDBJ whole genome shotgun (WGS) entry which is preliminary data.</text>
</comment>
<dbReference type="Pfam" id="PF00158">
    <property type="entry name" value="Sigma54_activat"/>
    <property type="match status" value="1"/>
</dbReference>
<dbReference type="Proteomes" id="UP001597502">
    <property type="component" value="Unassembled WGS sequence"/>
</dbReference>
<dbReference type="SMART" id="SM00382">
    <property type="entry name" value="AAA"/>
    <property type="match status" value="1"/>
</dbReference>
<dbReference type="InterPro" id="IPR003593">
    <property type="entry name" value="AAA+_ATPase"/>
</dbReference>
<dbReference type="PROSITE" id="PS00688">
    <property type="entry name" value="SIGMA54_INTERACT_3"/>
    <property type="match status" value="1"/>
</dbReference>
<keyword evidence="10" id="KW-1185">Reference proteome</keyword>
<gene>
    <name evidence="9" type="ORF">ACFSUO_11060</name>
</gene>
<dbReference type="CDD" id="cd00130">
    <property type="entry name" value="PAS"/>
    <property type="match status" value="1"/>
</dbReference>
<evidence type="ECO:0000313" key="10">
    <source>
        <dbReference type="Proteomes" id="UP001597502"/>
    </source>
</evidence>
<evidence type="ECO:0000256" key="5">
    <source>
        <dbReference type="ARBA" id="ARBA00023163"/>
    </source>
</evidence>
<dbReference type="InterPro" id="IPR030828">
    <property type="entry name" value="HTH_TyrR"/>
</dbReference>
<dbReference type="InterPro" id="IPR027417">
    <property type="entry name" value="P-loop_NTPase"/>
</dbReference>
<evidence type="ECO:0000256" key="6">
    <source>
        <dbReference type="ARBA" id="ARBA00029500"/>
    </source>
</evidence>
<dbReference type="EMBL" id="JBHUNA010000023">
    <property type="protein sequence ID" value="MFD2761505.1"/>
    <property type="molecule type" value="Genomic_DNA"/>
</dbReference>
<keyword evidence="1" id="KW-0547">Nucleotide-binding</keyword>
<evidence type="ECO:0000256" key="1">
    <source>
        <dbReference type="ARBA" id="ARBA00022741"/>
    </source>
</evidence>
<evidence type="ECO:0000259" key="7">
    <source>
        <dbReference type="PROSITE" id="PS50045"/>
    </source>
</evidence>
<name>A0ABW5V739_9BACI</name>
<proteinExistence type="predicted"/>
<dbReference type="Pfam" id="PF18024">
    <property type="entry name" value="HTH_50"/>
    <property type="match status" value="1"/>
</dbReference>
<dbReference type="NCBIfam" id="TIGR00229">
    <property type="entry name" value="sensory_box"/>
    <property type="match status" value="1"/>
</dbReference>
<evidence type="ECO:0000259" key="8">
    <source>
        <dbReference type="PROSITE" id="PS50112"/>
    </source>
</evidence>
<dbReference type="RefSeq" id="WP_382394072.1">
    <property type="nucleotide sequence ID" value="NZ_JBHUNA010000023.1"/>
</dbReference>
<evidence type="ECO:0000256" key="3">
    <source>
        <dbReference type="ARBA" id="ARBA00022840"/>
    </source>
</evidence>
<dbReference type="InterPro" id="IPR025662">
    <property type="entry name" value="Sigma_54_int_dom_ATP-bd_1"/>
</dbReference>
<keyword evidence="4" id="KW-0805">Transcription regulation</keyword>
<dbReference type="PROSITE" id="PS50045">
    <property type="entry name" value="SIGMA54_INTERACT_4"/>
    <property type="match status" value="1"/>
</dbReference>
<dbReference type="Gene3D" id="3.40.50.300">
    <property type="entry name" value="P-loop containing nucleotide triphosphate hydrolases"/>
    <property type="match status" value="1"/>
</dbReference>
<evidence type="ECO:0000313" key="9">
    <source>
        <dbReference type="EMBL" id="MFD2761505.1"/>
    </source>
</evidence>
<dbReference type="Pfam" id="PF00989">
    <property type="entry name" value="PAS"/>
    <property type="match status" value="1"/>
</dbReference>
<dbReference type="Gene3D" id="1.10.10.60">
    <property type="entry name" value="Homeodomain-like"/>
    <property type="match status" value="1"/>
</dbReference>
<dbReference type="Pfam" id="PF25601">
    <property type="entry name" value="AAA_lid_14"/>
    <property type="match status" value="1"/>
</dbReference>
<keyword evidence="5" id="KW-0804">Transcription</keyword>
<keyword evidence="2" id="KW-0058">Aromatic hydrocarbons catabolism</keyword>
<dbReference type="InterPro" id="IPR002078">
    <property type="entry name" value="Sigma_54_int"/>
</dbReference>
<keyword evidence="3" id="KW-0067">ATP-binding</keyword>
<dbReference type="InterPro" id="IPR013767">
    <property type="entry name" value="PAS_fold"/>
</dbReference>
<dbReference type="PANTHER" id="PTHR32071:SF57">
    <property type="entry name" value="C4-DICARBOXYLATE TRANSPORT TRANSCRIPTIONAL REGULATORY PROTEIN DCTD"/>
    <property type="match status" value="1"/>
</dbReference>